<proteinExistence type="predicted"/>
<evidence type="ECO:0000256" key="2">
    <source>
        <dbReference type="SAM" id="MobiDB-lite"/>
    </source>
</evidence>
<feature type="domain" description="ShKT" evidence="3">
    <location>
        <begin position="83"/>
        <end position="117"/>
    </location>
</feature>
<keyword evidence="1" id="KW-1015">Disulfide bond</keyword>
<keyword evidence="4" id="KW-1185">Reference proteome</keyword>
<dbReference type="AlphaFoldDB" id="A0A914E472"/>
<accession>A0A914E472</accession>
<comment type="caution">
    <text evidence="1">Lacks conserved residue(s) required for the propagation of feature annotation.</text>
</comment>
<dbReference type="WBParaSite" id="ACRNAN_scaffold529.g29569.t1">
    <property type="protein sequence ID" value="ACRNAN_scaffold529.g29569.t1"/>
    <property type="gene ID" value="ACRNAN_scaffold529.g29569"/>
</dbReference>
<reference evidence="5" key="1">
    <citation type="submission" date="2022-11" db="UniProtKB">
        <authorList>
            <consortium name="WormBaseParasite"/>
        </authorList>
    </citation>
    <scope>IDENTIFICATION</scope>
</reference>
<dbReference type="InterPro" id="IPR003582">
    <property type="entry name" value="ShKT_dom"/>
</dbReference>
<dbReference type="PROSITE" id="PS51670">
    <property type="entry name" value="SHKT"/>
    <property type="match status" value="2"/>
</dbReference>
<evidence type="ECO:0000256" key="1">
    <source>
        <dbReference type="PROSITE-ProRule" id="PRU01005"/>
    </source>
</evidence>
<evidence type="ECO:0000259" key="3">
    <source>
        <dbReference type="PROSITE" id="PS51670"/>
    </source>
</evidence>
<evidence type="ECO:0000313" key="5">
    <source>
        <dbReference type="WBParaSite" id="ACRNAN_scaffold529.g29569.t1"/>
    </source>
</evidence>
<sequence>MAITPPPRVADPHPPPAFPPGAEPGTALPMAPEKCDSPMCFNENFCCNFWSQKGECEKNPTWMLCNCKVSCGKCFPQYLFGSCVDYHTGCPKWASTGECQKNEDWMKDNCRKSCNSCYDMTQLQKLCPLS</sequence>
<protein>
    <submittedName>
        <fullName evidence="5">ShKT domain-containing protein</fullName>
    </submittedName>
</protein>
<feature type="domain" description="ShKT" evidence="3">
    <location>
        <begin position="40"/>
        <end position="74"/>
    </location>
</feature>
<dbReference type="Gene3D" id="1.10.10.1940">
    <property type="match status" value="1"/>
</dbReference>
<dbReference type="SMART" id="SM00254">
    <property type="entry name" value="ShKT"/>
    <property type="match status" value="2"/>
</dbReference>
<name>A0A914E472_9BILA</name>
<feature type="disulfide bond" evidence="1">
    <location>
        <begin position="83"/>
        <end position="117"/>
    </location>
</feature>
<feature type="region of interest" description="Disordered" evidence="2">
    <location>
        <begin position="1"/>
        <end position="25"/>
    </location>
</feature>
<dbReference type="Pfam" id="PF01549">
    <property type="entry name" value="ShK"/>
    <property type="match status" value="2"/>
</dbReference>
<evidence type="ECO:0000313" key="4">
    <source>
        <dbReference type="Proteomes" id="UP000887540"/>
    </source>
</evidence>
<feature type="compositionally biased region" description="Pro residues" evidence="2">
    <location>
        <begin position="1"/>
        <end position="22"/>
    </location>
</feature>
<feature type="disulfide bond" evidence="1">
    <location>
        <begin position="40"/>
        <end position="74"/>
    </location>
</feature>
<dbReference type="Proteomes" id="UP000887540">
    <property type="component" value="Unplaced"/>
</dbReference>
<organism evidence="4 5">
    <name type="scientific">Acrobeloides nanus</name>
    <dbReference type="NCBI Taxonomy" id="290746"/>
    <lineage>
        <taxon>Eukaryota</taxon>
        <taxon>Metazoa</taxon>
        <taxon>Ecdysozoa</taxon>
        <taxon>Nematoda</taxon>
        <taxon>Chromadorea</taxon>
        <taxon>Rhabditida</taxon>
        <taxon>Tylenchina</taxon>
        <taxon>Cephalobomorpha</taxon>
        <taxon>Cephaloboidea</taxon>
        <taxon>Cephalobidae</taxon>
        <taxon>Acrobeloides</taxon>
    </lineage>
</organism>